<evidence type="ECO:0000259" key="4">
    <source>
        <dbReference type="SMART" id="SM00363"/>
    </source>
</evidence>
<dbReference type="InterPro" id="IPR036986">
    <property type="entry name" value="S4_RNA-bd_sf"/>
</dbReference>
<keyword evidence="6" id="KW-1185">Reference proteome</keyword>
<name>A0AA35TKP8_GEOBA</name>
<keyword evidence="5" id="KW-0808">Transferase</keyword>
<evidence type="ECO:0000313" key="6">
    <source>
        <dbReference type="Proteomes" id="UP001174909"/>
    </source>
</evidence>
<keyword evidence="1 3" id="KW-0694">RNA-binding</keyword>
<dbReference type="InterPro" id="IPR002877">
    <property type="entry name" value="RNA_MeTrfase_FtsJ_dom"/>
</dbReference>
<evidence type="ECO:0000256" key="3">
    <source>
        <dbReference type="PROSITE-ProRule" id="PRU00182"/>
    </source>
</evidence>
<dbReference type="InterPro" id="IPR002942">
    <property type="entry name" value="S4_RNA-bd"/>
</dbReference>
<gene>
    <name evidence="5" type="ORF">GBAR_LOCUS26895</name>
</gene>
<comment type="caution">
    <text evidence="5">The sequence shown here is derived from an EMBL/GenBank/DDBJ whole genome shotgun (WGS) entry which is preliminary data.</text>
</comment>
<reference evidence="5" key="1">
    <citation type="submission" date="2023-03" db="EMBL/GenBank/DDBJ databases">
        <authorList>
            <person name="Steffen K."/>
            <person name="Cardenas P."/>
        </authorList>
    </citation>
    <scope>NUCLEOTIDE SEQUENCE</scope>
</reference>
<dbReference type="NCBIfam" id="TIGR00478">
    <property type="entry name" value="tly"/>
    <property type="match status" value="1"/>
</dbReference>
<dbReference type="PROSITE" id="PS50889">
    <property type="entry name" value="S4"/>
    <property type="match status" value="1"/>
</dbReference>
<comment type="similarity">
    <text evidence="2">Belongs to the TlyA family.</text>
</comment>
<dbReference type="GO" id="GO:0032259">
    <property type="term" value="P:methylation"/>
    <property type="evidence" value="ECO:0007669"/>
    <property type="project" value="UniProtKB-KW"/>
</dbReference>
<dbReference type="GO" id="GO:0008168">
    <property type="term" value="F:methyltransferase activity"/>
    <property type="evidence" value="ECO:0007669"/>
    <property type="project" value="UniProtKB-KW"/>
</dbReference>
<evidence type="ECO:0000256" key="1">
    <source>
        <dbReference type="ARBA" id="ARBA00022884"/>
    </source>
</evidence>
<evidence type="ECO:0000256" key="2">
    <source>
        <dbReference type="ARBA" id="ARBA00029460"/>
    </source>
</evidence>
<dbReference type="AlphaFoldDB" id="A0AA35TKP8"/>
<evidence type="ECO:0000313" key="5">
    <source>
        <dbReference type="EMBL" id="CAI8048787.1"/>
    </source>
</evidence>
<dbReference type="Pfam" id="PF01479">
    <property type="entry name" value="S4"/>
    <property type="match status" value="1"/>
</dbReference>
<dbReference type="SUPFAM" id="SSF55174">
    <property type="entry name" value="Alpha-L RNA-binding motif"/>
    <property type="match status" value="1"/>
</dbReference>
<feature type="domain" description="RNA-binding S4" evidence="4">
    <location>
        <begin position="2"/>
        <end position="66"/>
    </location>
</feature>
<dbReference type="Proteomes" id="UP001174909">
    <property type="component" value="Unassembled WGS sequence"/>
</dbReference>
<dbReference type="SMART" id="SM00363">
    <property type="entry name" value="S4"/>
    <property type="match status" value="1"/>
</dbReference>
<organism evidence="5 6">
    <name type="scientific">Geodia barretti</name>
    <name type="common">Barrett's horny sponge</name>
    <dbReference type="NCBI Taxonomy" id="519541"/>
    <lineage>
        <taxon>Eukaryota</taxon>
        <taxon>Metazoa</taxon>
        <taxon>Porifera</taxon>
        <taxon>Demospongiae</taxon>
        <taxon>Heteroscleromorpha</taxon>
        <taxon>Tetractinellida</taxon>
        <taxon>Astrophorina</taxon>
        <taxon>Geodiidae</taxon>
        <taxon>Geodia</taxon>
    </lineage>
</organism>
<keyword evidence="5" id="KW-0489">Methyltransferase</keyword>
<dbReference type="InterPro" id="IPR047048">
    <property type="entry name" value="TlyA"/>
</dbReference>
<dbReference type="Gene3D" id="3.40.50.150">
    <property type="entry name" value="Vaccinia Virus protein VP39"/>
    <property type="match status" value="1"/>
</dbReference>
<dbReference type="CDD" id="cd00165">
    <property type="entry name" value="S4"/>
    <property type="match status" value="1"/>
</dbReference>
<sequence length="270" mass="30028">MQRIDTFLVEHDLVESREQAKRLILAGAVTVNGNSRIKPGQRIPSDAKVVVQQQQKYVSRGGFKLEKALRAFDINVQNRVALDVGASTGGFTDCLLQHGAKFVYAIDVGYGQLAWKLRTHPQVQPIEKTNIRHLTPALDTEDCVSIAVIDVSFISLRTVLPNNRQLITDNYIDIIALLKPQFEAGKAHVKKGGIVSDKQVHIQTIDNLSTFVTEKLGATVRGLTHSPVHKDIGNIEYLLWLTVDGEHMDSCQLQQTTVEVVETAHESFEE</sequence>
<dbReference type="InterPro" id="IPR004538">
    <property type="entry name" value="Hemolysin_A/TlyA"/>
</dbReference>
<dbReference type="EMBL" id="CASHTH010003749">
    <property type="protein sequence ID" value="CAI8048787.1"/>
    <property type="molecule type" value="Genomic_DNA"/>
</dbReference>
<dbReference type="Gene3D" id="3.10.290.10">
    <property type="entry name" value="RNA-binding S4 domain"/>
    <property type="match status" value="1"/>
</dbReference>
<dbReference type="PIRSF" id="PIRSF005578">
    <property type="entry name" value="TlyA"/>
    <property type="match status" value="1"/>
</dbReference>
<dbReference type="InterPro" id="IPR029063">
    <property type="entry name" value="SAM-dependent_MTases_sf"/>
</dbReference>
<dbReference type="PANTHER" id="PTHR32319:SF0">
    <property type="entry name" value="BACTERIAL HEMOLYSIN-LIKE PROTEIN"/>
    <property type="match status" value="1"/>
</dbReference>
<dbReference type="GO" id="GO:0003723">
    <property type="term" value="F:RNA binding"/>
    <property type="evidence" value="ECO:0007669"/>
    <property type="project" value="UniProtKB-KW"/>
</dbReference>
<dbReference type="PANTHER" id="PTHR32319">
    <property type="entry name" value="BACTERIAL HEMOLYSIN-LIKE PROTEIN"/>
    <property type="match status" value="1"/>
</dbReference>
<dbReference type="SUPFAM" id="SSF53335">
    <property type="entry name" value="S-adenosyl-L-methionine-dependent methyltransferases"/>
    <property type="match status" value="1"/>
</dbReference>
<protein>
    <submittedName>
        <fullName evidence="5">rRNA methyltransferase YqxC</fullName>
    </submittedName>
</protein>
<dbReference type="Pfam" id="PF01728">
    <property type="entry name" value="FtsJ"/>
    <property type="match status" value="1"/>
</dbReference>
<accession>A0AA35TKP8</accession>
<proteinExistence type="inferred from homology"/>